<protein>
    <submittedName>
        <fullName evidence="1">Bacterial protein of uncharacterized function (DUF937)</fullName>
    </submittedName>
</protein>
<sequence>MTSFDELLSNVPISQIAEKLGVDESTARTAVQAALPTLLGGLQANAAEPAGATALVGALDKHDPGLVEGQGAVDIAQVDVADGAKIVDKVFGAEKNTVISALGSTAGTGGNDLVAQLLPILAPIVLAYLAKQLTGGAAAPQAPAPAPTPTPSAGGAIGDILGGLLGGGKGGIGGAIGEAIAKNAGGALGNVLGGLLGGKR</sequence>
<evidence type="ECO:0000313" key="1">
    <source>
        <dbReference type="EMBL" id="CRY79969.1"/>
    </source>
</evidence>
<dbReference type="EMBL" id="LN868939">
    <property type="protein sequence ID" value="CRY79969.1"/>
    <property type="molecule type" value="Genomic_DNA"/>
</dbReference>
<reference evidence="2" key="1">
    <citation type="submission" date="2015-03" db="EMBL/GenBank/DDBJ databases">
        <authorList>
            <consortium name="Pathogen Informatics"/>
        </authorList>
    </citation>
    <scope>NUCLEOTIDE SEQUENCE [LARGE SCALE GENOMIC DNA]</scope>
    <source>
        <strain evidence="2">NCTC11134</strain>
        <plasmid evidence="2">2</plasmid>
    </source>
</reference>
<accession>A0A0H5NY51</accession>
<evidence type="ECO:0000313" key="2">
    <source>
        <dbReference type="Proteomes" id="UP000057820"/>
    </source>
</evidence>
<gene>
    <name evidence="1" type="ORF">ERS450000_03611</name>
</gene>
<organism evidence="1 2">
    <name type="scientific">Nocardia farcinica</name>
    <dbReference type="NCBI Taxonomy" id="37329"/>
    <lineage>
        <taxon>Bacteria</taxon>
        <taxon>Bacillati</taxon>
        <taxon>Actinomycetota</taxon>
        <taxon>Actinomycetes</taxon>
        <taxon>Mycobacteriales</taxon>
        <taxon>Nocardiaceae</taxon>
        <taxon>Nocardia</taxon>
    </lineage>
</organism>
<keyword evidence="1" id="KW-0614">Plasmid</keyword>
<dbReference type="Proteomes" id="UP000057820">
    <property type="component" value="Plasmid 2"/>
</dbReference>
<name>A0A0H5NY51_NOCFR</name>
<geneLocation type="plasmid" evidence="1">
    <name>2</name>
</geneLocation>
<dbReference type="KEGG" id="nfr:ERS450000_03611"/>
<dbReference type="InterPro" id="IPR009282">
    <property type="entry name" value="DUF937"/>
</dbReference>
<dbReference type="RefSeq" id="WP_060593628.1">
    <property type="nucleotide sequence ID" value="NZ_CP031418.1"/>
</dbReference>
<proteinExistence type="predicted"/>
<dbReference type="Pfam" id="PF06078">
    <property type="entry name" value="DUF937"/>
    <property type="match status" value="1"/>
</dbReference>
<dbReference type="AlphaFoldDB" id="A0A0H5NY51"/>